<accession>A0A238D0F7</accession>
<dbReference type="SUPFAM" id="SSF89372">
    <property type="entry name" value="Fucose-specific lectin"/>
    <property type="match status" value="2"/>
</dbReference>
<evidence type="ECO:0000313" key="2">
    <source>
        <dbReference type="EMBL" id="SBP86746.1"/>
    </source>
</evidence>
<evidence type="ECO:0000256" key="1">
    <source>
        <dbReference type="SAM" id="MobiDB-lite"/>
    </source>
</evidence>
<name>A0A238D0F7_THIDL</name>
<keyword evidence="3" id="KW-1185">Reference proteome</keyword>
<dbReference type="AlphaFoldDB" id="A0A238D0F7"/>
<protein>
    <recommendedName>
        <fullName evidence="4">SbsA Ig-like domain-containing protein</fullName>
    </recommendedName>
</protein>
<proteinExistence type="predicted"/>
<dbReference type="Proteomes" id="UP000214566">
    <property type="component" value="Unassembled WGS sequence"/>
</dbReference>
<evidence type="ECO:0000313" key="3">
    <source>
        <dbReference type="Proteomes" id="UP000214566"/>
    </source>
</evidence>
<evidence type="ECO:0008006" key="4">
    <source>
        <dbReference type="Google" id="ProtNLM"/>
    </source>
</evidence>
<reference evidence="2 3" key="1">
    <citation type="submission" date="2016-06" db="EMBL/GenBank/DDBJ databases">
        <authorList>
            <person name="Kjaerup R.B."/>
            <person name="Dalgaard T.S."/>
            <person name="Juul-Madsen H.R."/>
        </authorList>
    </citation>
    <scope>NUCLEOTIDE SEQUENCE [LARGE SCALE GENOMIC DNA]</scope>
    <source>
        <strain evidence="2 3">DSM 16361</strain>
    </source>
</reference>
<organism evidence="2 3">
    <name type="scientific">Thiomonas delicata</name>
    <name type="common">Thiomonas cuprina</name>
    <dbReference type="NCBI Taxonomy" id="364030"/>
    <lineage>
        <taxon>Bacteria</taxon>
        <taxon>Pseudomonadati</taxon>
        <taxon>Pseudomonadota</taxon>
        <taxon>Betaproteobacteria</taxon>
        <taxon>Burkholderiales</taxon>
        <taxon>Thiomonas</taxon>
    </lineage>
</organism>
<sequence length="575" mass="61151">MNACAACRRAAEVLQSVAMQYVHLRRRMRALSRRTALALAMGVASAHATPAASPRFFPAHGANQVQRTVQPHLRFATPESALTATPGRLQLRTPIGTVVAGLLKVAGRDATFVPAAPLAGCTTYTLQWDANQQAPVSSQFTTTCRTAWTPPVQIDDARTARLVDRPADGAQAAAGANGEVVAAWFQNDGRRDAIEVSSYTPATDFWSAPRTIDLRADDAAAASIPALAADPQGRITAVWFQAVNGRNAILSSRLTPGRDWTRPARLDNPATPGDATNPQLAADADGNVTVVWQQPDGRHTGIDAARRLQAQGRWTPAQPLDRLASHAYNPAVAVAPNGRVVAAWQQGPRGREAVYATLLRAPTGPWRRPLRVSAPEARAQMPVLAADAFGVVTAAWVQGSGHQRRIATSRLEAGAHRWTRPEILQAPGAFQDAALAPALVADAAGNVTLAWEQADAGGRYALFAARFLAATGRWNAPARLDDARLDSAGNPRLVADAAGNVTCAWYQAGPRGLQIHAARFDASTAQWSAPAMLSDPRFTVEASFPALAVDAAGSVTAVWQQYNGWRTLIMASRLP</sequence>
<feature type="region of interest" description="Disordered" evidence="1">
    <location>
        <begin position="254"/>
        <end position="280"/>
    </location>
</feature>
<gene>
    <name evidence="2" type="ORF">THIARS_40375</name>
</gene>
<dbReference type="EMBL" id="FLMQ01000034">
    <property type="protein sequence ID" value="SBP86746.1"/>
    <property type="molecule type" value="Genomic_DNA"/>
</dbReference>